<dbReference type="AlphaFoldDB" id="A0A2T7PTC1"/>
<dbReference type="GO" id="GO:0015204">
    <property type="term" value="F:urea transmembrane transporter activity"/>
    <property type="evidence" value="ECO:0007669"/>
    <property type="project" value="InterPro"/>
</dbReference>
<dbReference type="GO" id="GO:0005886">
    <property type="term" value="C:plasma membrane"/>
    <property type="evidence" value="ECO:0007669"/>
    <property type="project" value="TreeGrafter"/>
</dbReference>
<evidence type="ECO:0000256" key="2">
    <source>
        <dbReference type="ARBA" id="ARBA00006434"/>
    </source>
</evidence>
<keyword evidence="11" id="KW-1185">Reference proteome</keyword>
<dbReference type="Proteomes" id="UP000245119">
    <property type="component" value="Linkage Group LG2"/>
</dbReference>
<evidence type="ECO:0000256" key="1">
    <source>
        <dbReference type="ARBA" id="ARBA00004141"/>
    </source>
</evidence>
<comment type="caution">
    <text evidence="10">The sequence shown here is derived from an EMBL/GenBank/DDBJ whole genome shotgun (WGS) entry which is preliminary data.</text>
</comment>
<evidence type="ECO:0000256" key="5">
    <source>
        <dbReference type="ARBA" id="ARBA00022989"/>
    </source>
</evidence>
<feature type="transmembrane region" description="Helical" evidence="9">
    <location>
        <begin position="378"/>
        <end position="397"/>
    </location>
</feature>
<dbReference type="Pfam" id="PF00474">
    <property type="entry name" value="SSF"/>
    <property type="match status" value="1"/>
</dbReference>
<keyword evidence="3" id="KW-0813">Transport</keyword>
<feature type="transmembrane region" description="Helical" evidence="9">
    <location>
        <begin position="31"/>
        <end position="55"/>
    </location>
</feature>
<proteinExistence type="inferred from homology"/>
<feature type="transmembrane region" description="Helical" evidence="9">
    <location>
        <begin position="189"/>
        <end position="214"/>
    </location>
</feature>
<feature type="transmembrane region" description="Helical" evidence="9">
    <location>
        <begin position="403"/>
        <end position="424"/>
    </location>
</feature>
<gene>
    <name evidence="10" type="ORF">C0Q70_03650</name>
</gene>
<feature type="compositionally biased region" description="Low complexity" evidence="8">
    <location>
        <begin position="609"/>
        <end position="633"/>
    </location>
</feature>
<feature type="transmembrane region" description="Helical" evidence="9">
    <location>
        <begin position="470"/>
        <end position="493"/>
    </location>
</feature>
<evidence type="ECO:0000256" key="3">
    <source>
        <dbReference type="ARBA" id="ARBA00022448"/>
    </source>
</evidence>
<dbReference type="PANTHER" id="PTHR46154">
    <property type="match status" value="1"/>
</dbReference>
<accession>A0A2T7PTC1</accession>
<dbReference type="InterPro" id="IPR031155">
    <property type="entry name" value="DUR"/>
</dbReference>
<reference evidence="10 11" key="1">
    <citation type="submission" date="2018-04" db="EMBL/GenBank/DDBJ databases">
        <title>The genome of golden apple snail Pomacea canaliculata provides insight into stress tolerance and invasive adaptation.</title>
        <authorList>
            <person name="Liu C."/>
            <person name="Liu B."/>
            <person name="Ren Y."/>
            <person name="Zhang Y."/>
            <person name="Wang H."/>
            <person name="Li S."/>
            <person name="Jiang F."/>
            <person name="Yin L."/>
            <person name="Zhang G."/>
            <person name="Qian W."/>
            <person name="Fan W."/>
        </authorList>
    </citation>
    <scope>NUCLEOTIDE SEQUENCE [LARGE SCALE GENOMIC DNA]</scope>
    <source>
        <strain evidence="10">SZHN2017</strain>
        <tissue evidence="10">Muscle</tissue>
    </source>
</reference>
<evidence type="ECO:0000256" key="4">
    <source>
        <dbReference type="ARBA" id="ARBA00022692"/>
    </source>
</evidence>
<comment type="similarity">
    <text evidence="2 7">Belongs to the sodium:solute symporter (SSF) (TC 2.A.21) family.</text>
</comment>
<evidence type="ECO:0000256" key="9">
    <source>
        <dbReference type="SAM" id="Phobius"/>
    </source>
</evidence>
<comment type="subcellular location">
    <subcellularLocation>
        <location evidence="1">Membrane</location>
        <topology evidence="1">Multi-pass membrane protein</topology>
    </subcellularLocation>
</comment>
<dbReference type="OrthoDB" id="10049971at2759"/>
<feature type="transmembrane region" description="Helical" evidence="9">
    <location>
        <begin position="248"/>
        <end position="275"/>
    </location>
</feature>
<feature type="compositionally biased region" description="Low complexity" evidence="8">
    <location>
        <begin position="643"/>
        <end position="652"/>
    </location>
</feature>
<keyword evidence="6 9" id="KW-0472">Membrane</keyword>
<feature type="region of interest" description="Disordered" evidence="8">
    <location>
        <begin position="587"/>
        <end position="652"/>
    </location>
</feature>
<dbReference type="CDD" id="cd11476">
    <property type="entry name" value="SLC5sbd_DUR3"/>
    <property type="match status" value="1"/>
</dbReference>
<protein>
    <submittedName>
        <fullName evidence="10">Uncharacterized protein</fullName>
    </submittedName>
</protein>
<sequence length="729" mass="80394">MLSVQLKIRAPGAKTYLQVVKARFGKTTHKVFCVFALATNIIVTAMLMLGGAAVITSLVKFISLEYATTLVAATIGAYTFIGGLGATVYVSYFNTAIMYVILVIFMSKVYMDPNNSGSPLGSVDRMYDILSCAKISEGNLENSYLTLVSGSALMFGITNIVGNFGTVFMDQSYWQSSVAAKPQQGALGFLLGGIAWFAMPFSFATTMGLAYIVLSASNGEPLLKAEQVNEGLVAPLVASHLLGKQGEIMMLIMLLMAVTSTGSAEVMAVTSILIYDIYGIYLRVIAWKSAALSKDVNFIRHTARLRTLNSCILCGKGRGRMANPRDKCTCISMAYCEPCHQDDKDRDLNQRSVRSEYKCPTHGHYREYTDYLNRLKNWCLVWTTMAILPLTVLLYMMGLNLGWVYSFMGILVGSAVIPLALCMFWGRLTGIAMVIGSVSGTCVALITWLAVASTFDGGLSLFLDNTGKELPMLCGNLVAILFSGVVTVVVSFVTNRYYDKSQDAEIWENTRDIDNPLAPWTEVYAKSQLRKTFVSNPPSEHPLLQINVAKAWAFLALLFVLVVPLLNEAWDVVSAFKARSKVHNDVDSLSATRPTRIDTKRAPRRHSPSHLTATTTPPPTSASVTSSRPTTRPCRMAAARHQTTTSEETRSSTTPAWSQICRWRRTEGWDKRSPWKRLDSRCFNYEKVPDGSVCKKGEGTGTVGPRSFLLSEEMRLPEKVRDCGRWYLP</sequence>
<evidence type="ECO:0000256" key="6">
    <source>
        <dbReference type="ARBA" id="ARBA00023136"/>
    </source>
</evidence>
<dbReference type="PANTHER" id="PTHR46154:SF4">
    <property type="entry name" value="UREA ACTIVE TRANSPORTER"/>
    <property type="match status" value="1"/>
</dbReference>
<keyword evidence="4 9" id="KW-0812">Transmembrane</keyword>
<evidence type="ECO:0000256" key="7">
    <source>
        <dbReference type="RuleBase" id="RU362091"/>
    </source>
</evidence>
<evidence type="ECO:0000313" key="11">
    <source>
        <dbReference type="Proteomes" id="UP000245119"/>
    </source>
</evidence>
<dbReference type="PROSITE" id="PS50283">
    <property type="entry name" value="NA_SOLUT_SYMP_3"/>
    <property type="match status" value="1"/>
</dbReference>
<dbReference type="EMBL" id="PZQS01000002">
    <property type="protein sequence ID" value="PVD36664.1"/>
    <property type="molecule type" value="Genomic_DNA"/>
</dbReference>
<feature type="transmembrane region" description="Helical" evidence="9">
    <location>
        <begin position="61"/>
        <end position="81"/>
    </location>
</feature>
<keyword evidence="5 9" id="KW-1133">Transmembrane helix</keyword>
<dbReference type="InterPro" id="IPR038377">
    <property type="entry name" value="Na/Glc_symporter_sf"/>
</dbReference>
<feature type="transmembrane region" description="Helical" evidence="9">
    <location>
        <begin position="88"/>
        <end position="111"/>
    </location>
</feature>
<feature type="transmembrane region" description="Helical" evidence="9">
    <location>
        <begin position="551"/>
        <end position="570"/>
    </location>
</feature>
<dbReference type="InterPro" id="IPR001734">
    <property type="entry name" value="Na/solute_symporter"/>
</dbReference>
<feature type="transmembrane region" description="Helical" evidence="9">
    <location>
        <begin position="144"/>
        <end position="168"/>
    </location>
</feature>
<evidence type="ECO:0000313" key="10">
    <source>
        <dbReference type="EMBL" id="PVD36664.1"/>
    </source>
</evidence>
<feature type="transmembrane region" description="Helical" evidence="9">
    <location>
        <begin position="431"/>
        <end position="450"/>
    </location>
</feature>
<dbReference type="Gene3D" id="1.20.1730.10">
    <property type="entry name" value="Sodium/glucose cotransporter"/>
    <property type="match status" value="1"/>
</dbReference>
<evidence type="ECO:0000256" key="8">
    <source>
        <dbReference type="SAM" id="MobiDB-lite"/>
    </source>
</evidence>
<name>A0A2T7PTC1_POMCA</name>
<organism evidence="10 11">
    <name type="scientific">Pomacea canaliculata</name>
    <name type="common">Golden apple snail</name>
    <dbReference type="NCBI Taxonomy" id="400727"/>
    <lineage>
        <taxon>Eukaryota</taxon>
        <taxon>Metazoa</taxon>
        <taxon>Spiralia</taxon>
        <taxon>Lophotrochozoa</taxon>
        <taxon>Mollusca</taxon>
        <taxon>Gastropoda</taxon>
        <taxon>Caenogastropoda</taxon>
        <taxon>Architaenioglossa</taxon>
        <taxon>Ampullarioidea</taxon>
        <taxon>Ampullariidae</taxon>
        <taxon>Pomacea</taxon>
    </lineage>
</organism>